<dbReference type="AlphaFoldDB" id="A0A8J2NSE1"/>
<evidence type="ECO:0000313" key="1">
    <source>
        <dbReference type="EMBL" id="CAG7724202.1"/>
    </source>
</evidence>
<name>A0A8J2NSE1_9HEXA</name>
<feature type="non-terminal residue" evidence="1">
    <location>
        <position position="1"/>
    </location>
</feature>
<gene>
    <name evidence="1" type="ORF">AFUS01_LOCUS13237</name>
</gene>
<proteinExistence type="predicted"/>
<sequence length="37" mass="4628">SPVCSHIIYLVKIVLYLHFMDRQMEYINRLDFVWKKK</sequence>
<dbReference type="OrthoDB" id="10006362at2759"/>
<comment type="caution">
    <text evidence="1">The sequence shown here is derived from an EMBL/GenBank/DDBJ whole genome shotgun (WGS) entry which is preliminary data.</text>
</comment>
<evidence type="ECO:0000313" key="2">
    <source>
        <dbReference type="Proteomes" id="UP000708208"/>
    </source>
</evidence>
<dbReference type="EMBL" id="CAJVCH010106716">
    <property type="protein sequence ID" value="CAG7724202.1"/>
    <property type="molecule type" value="Genomic_DNA"/>
</dbReference>
<keyword evidence="2" id="KW-1185">Reference proteome</keyword>
<accession>A0A8J2NSE1</accession>
<organism evidence="1 2">
    <name type="scientific">Allacma fusca</name>
    <dbReference type="NCBI Taxonomy" id="39272"/>
    <lineage>
        <taxon>Eukaryota</taxon>
        <taxon>Metazoa</taxon>
        <taxon>Ecdysozoa</taxon>
        <taxon>Arthropoda</taxon>
        <taxon>Hexapoda</taxon>
        <taxon>Collembola</taxon>
        <taxon>Symphypleona</taxon>
        <taxon>Sminthuridae</taxon>
        <taxon>Allacma</taxon>
    </lineage>
</organism>
<reference evidence="1" key="1">
    <citation type="submission" date="2021-06" db="EMBL/GenBank/DDBJ databases">
        <authorList>
            <person name="Hodson N. C."/>
            <person name="Mongue J. A."/>
            <person name="Jaron S. K."/>
        </authorList>
    </citation>
    <scope>NUCLEOTIDE SEQUENCE</scope>
</reference>
<dbReference type="Proteomes" id="UP000708208">
    <property type="component" value="Unassembled WGS sequence"/>
</dbReference>
<protein>
    <submittedName>
        <fullName evidence="1">Uncharacterized protein</fullName>
    </submittedName>
</protein>
<feature type="non-terminal residue" evidence="1">
    <location>
        <position position="37"/>
    </location>
</feature>